<gene>
    <name evidence="2" type="ORF">CQY22_004175</name>
</gene>
<dbReference type="AlphaFoldDB" id="A0A2G5PEV5"/>
<feature type="signal peptide" evidence="1">
    <location>
        <begin position="1"/>
        <end position="27"/>
    </location>
</feature>
<dbReference type="OrthoDB" id="4736782at2"/>
<keyword evidence="3" id="KW-1185">Reference proteome</keyword>
<comment type="caution">
    <text evidence="2">The sequence shown here is derived from an EMBL/GenBank/DDBJ whole genome shotgun (WGS) entry which is preliminary data.</text>
</comment>
<protein>
    <submittedName>
        <fullName evidence="2">Uncharacterized protein</fullName>
    </submittedName>
</protein>
<proteinExistence type="predicted"/>
<sequence length="77" mass="8013">MNTRRKVALLAAALMSVSLISAPGAMARPNCRESGGKTRCETNGSTSIKAVPQTRAQQPGQGLGGIGGVRRDTLFGW</sequence>
<reference evidence="2 3" key="1">
    <citation type="journal article" date="2017" name="Infect. Genet. Evol.">
        <title>The new phylogeny of the genus Mycobacterium: The old and the news.</title>
        <authorList>
            <person name="Tortoli E."/>
            <person name="Fedrizzi T."/>
            <person name="Meehan C.J."/>
            <person name="Trovato A."/>
            <person name="Grottola A."/>
            <person name="Giacobazzi E."/>
            <person name="Serpini G.F."/>
            <person name="Tagliazucchi S."/>
            <person name="Fabio A."/>
            <person name="Bettua C."/>
            <person name="Bertorelli R."/>
            <person name="Frascaro F."/>
            <person name="De Sanctis V."/>
            <person name="Pecorari M."/>
            <person name="Jousson O."/>
            <person name="Segata N."/>
            <person name="Cirillo D.M."/>
        </authorList>
    </citation>
    <scope>NUCLEOTIDE SEQUENCE [LARGE SCALE GENOMIC DNA]</scope>
    <source>
        <strain evidence="2 3">CIP1034565</strain>
    </source>
</reference>
<dbReference type="STRING" id="85968.GCA_900073015_02339"/>
<dbReference type="Proteomes" id="UP000230551">
    <property type="component" value="Unassembled WGS sequence"/>
</dbReference>
<evidence type="ECO:0000313" key="3">
    <source>
        <dbReference type="Proteomes" id="UP000230551"/>
    </source>
</evidence>
<name>A0A2G5PEV5_9MYCO</name>
<dbReference type="EMBL" id="PDCN02000003">
    <property type="protein sequence ID" value="PIB76847.1"/>
    <property type="molecule type" value="Genomic_DNA"/>
</dbReference>
<keyword evidence="1" id="KW-0732">Signal</keyword>
<evidence type="ECO:0000313" key="2">
    <source>
        <dbReference type="EMBL" id="PIB76847.1"/>
    </source>
</evidence>
<evidence type="ECO:0000256" key="1">
    <source>
        <dbReference type="SAM" id="SignalP"/>
    </source>
</evidence>
<dbReference type="RefSeq" id="WP_090589183.1">
    <property type="nucleotide sequence ID" value="NZ_CP104302.1"/>
</dbReference>
<feature type="chain" id="PRO_5013667127" evidence="1">
    <location>
        <begin position="28"/>
        <end position="77"/>
    </location>
</feature>
<accession>A0A2G5PEV5</accession>
<organism evidence="2 3">
    <name type="scientific">Mycolicibacterium brumae</name>
    <dbReference type="NCBI Taxonomy" id="85968"/>
    <lineage>
        <taxon>Bacteria</taxon>
        <taxon>Bacillati</taxon>
        <taxon>Actinomycetota</taxon>
        <taxon>Actinomycetes</taxon>
        <taxon>Mycobacteriales</taxon>
        <taxon>Mycobacteriaceae</taxon>
        <taxon>Mycolicibacterium</taxon>
    </lineage>
</organism>